<dbReference type="Pfam" id="PF09693">
    <property type="entry name" value="Phage_XkdX"/>
    <property type="match status" value="1"/>
</dbReference>
<evidence type="ECO:0000313" key="1">
    <source>
        <dbReference type="EMBL" id="EHQ92080.1"/>
    </source>
</evidence>
<dbReference type="OrthoDB" id="2086023at2"/>
<protein>
    <submittedName>
        <fullName evidence="1">Phage uncharacterized protein, XkdX family</fullName>
    </submittedName>
</protein>
<organism evidence="1 2">
    <name type="scientific">Desulfosporosinus youngiae DSM 17734</name>
    <dbReference type="NCBI Taxonomy" id="768710"/>
    <lineage>
        <taxon>Bacteria</taxon>
        <taxon>Bacillati</taxon>
        <taxon>Bacillota</taxon>
        <taxon>Clostridia</taxon>
        <taxon>Eubacteriales</taxon>
        <taxon>Desulfitobacteriaceae</taxon>
        <taxon>Desulfosporosinus</taxon>
    </lineage>
</organism>
<dbReference type="RefSeq" id="WP_007787300.1">
    <property type="nucleotide sequence ID" value="NZ_CM001441.1"/>
</dbReference>
<sequence>MDWFKFVSSNYPVNYSIDDVKVFVVKSKITEEQYKTITGIDYVD</sequence>
<proteinExistence type="predicted"/>
<dbReference type="HOGENOM" id="CLU_195756_5_0_9"/>
<accession>H5Y0A1</accession>
<dbReference type="AlphaFoldDB" id="H5Y0A1"/>
<dbReference type="EMBL" id="CM001441">
    <property type="protein sequence ID" value="EHQ92080.1"/>
    <property type="molecule type" value="Genomic_DNA"/>
</dbReference>
<name>H5Y0A1_9FIRM</name>
<dbReference type="InterPro" id="IPR010022">
    <property type="entry name" value="XkdX"/>
</dbReference>
<dbReference type="STRING" id="768710.DesyoDRAFT_5147"/>
<evidence type="ECO:0000313" key="2">
    <source>
        <dbReference type="Proteomes" id="UP000005104"/>
    </source>
</evidence>
<dbReference type="Proteomes" id="UP000005104">
    <property type="component" value="Chromosome"/>
</dbReference>
<gene>
    <name evidence="1" type="ORF">DesyoDRAFT_5147</name>
</gene>
<keyword evidence="2" id="KW-1185">Reference proteome</keyword>
<dbReference type="NCBIfam" id="TIGR01669">
    <property type="entry name" value="phage_XkdX"/>
    <property type="match status" value="1"/>
</dbReference>
<reference evidence="1 2" key="1">
    <citation type="submission" date="2011-11" db="EMBL/GenBank/DDBJ databases">
        <title>The Noncontiguous Finished genome of Desulfosporosinus youngiae DSM 17734.</title>
        <authorList>
            <consortium name="US DOE Joint Genome Institute (JGI-PGF)"/>
            <person name="Lucas S."/>
            <person name="Han J."/>
            <person name="Lapidus A."/>
            <person name="Cheng J.-F."/>
            <person name="Goodwin L."/>
            <person name="Pitluck S."/>
            <person name="Peters L."/>
            <person name="Ovchinnikova G."/>
            <person name="Lu M."/>
            <person name="Land M.L."/>
            <person name="Hauser L."/>
            <person name="Pester M."/>
            <person name="Spring S."/>
            <person name="Ollivier B."/>
            <person name="Rattei T."/>
            <person name="Klenk H.-P."/>
            <person name="Wagner M."/>
            <person name="Loy A."/>
            <person name="Woyke T.J."/>
        </authorList>
    </citation>
    <scope>NUCLEOTIDE SEQUENCE [LARGE SCALE GENOMIC DNA]</scope>
    <source>
        <strain evidence="1 2">DSM 17734</strain>
    </source>
</reference>